<comment type="caution">
    <text evidence="7">The sequence shown here is derived from an EMBL/GenBank/DDBJ whole genome shotgun (WGS) entry which is preliminary data.</text>
</comment>
<evidence type="ECO:0000256" key="1">
    <source>
        <dbReference type="ARBA" id="ARBA00022490"/>
    </source>
</evidence>
<dbReference type="PANTHER" id="PTHR40703">
    <property type="entry name" value="TRNA (PSEUDOURIDINE(54)-N(1))-METHYLTRANSFERASE"/>
    <property type="match status" value="1"/>
</dbReference>
<dbReference type="Gene3D" id="3.40.1280.10">
    <property type="match status" value="1"/>
</dbReference>
<evidence type="ECO:0000256" key="2">
    <source>
        <dbReference type="ARBA" id="ARBA00022603"/>
    </source>
</evidence>
<organism evidence="7 8">
    <name type="scientific">Candidatus Methanoperedens nitratireducens</name>
    <dbReference type="NCBI Taxonomy" id="1392998"/>
    <lineage>
        <taxon>Archaea</taxon>
        <taxon>Methanobacteriati</taxon>
        <taxon>Methanobacteriota</taxon>
        <taxon>Stenosarchaea group</taxon>
        <taxon>Methanomicrobia</taxon>
        <taxon>Methanosarcinales</taxon>
        <taxon>ANME-2 cluster</taxon>
        <taxon>Candidatus Methanoperedentaceae</taxon>
        <taxon>Candidatus Methanoperedens</taxon>
    </lineage>
</organism>
<evidence type="ECO:0000313" key="8">
    <source>
        <dbReference type="Proteomes" id="UP000050360"/>
    </source>
</evidence>
<accession>A0A0P8DWE7</accession>
<dbReference type="InterPro" id="IPR029026">
    <property type="entry name" value="tRNA_m1G_MTases_N"/>
</dbReference>
<dbReference type="CDD" id="cd18087">
    <property type="entry name" value="TrmY-like"/>
    <property type="match status" value="1"/>
</dbReference>
<evidence type="ECO:0000256" key="5">
    <source>
        <dbReference type="ARBA" id="ARBA00022694"/>
    </source>
</evidence>
<dbReference type="PATRIC" id="fig|1719120.3.peg.3815"/>
<comment type="function">
    <text evidence="6">Specifically catalyzes the N1-methylation of pseudouridine at position 54 (Psi54) in tRNAs.</text>
</comment>
<dbReference type="InterPro" id="IPR029028">
    <property type="entry name" value="Alpha/beta_knot_MTases"/>
</dbReference>
<evidence type="ECO:0000256" key="6">
    <source>
        <dbReference type="HAMAP-Rule" id="MF_00587"/>
    </source>
</evidence>
<comment type="catalytic activity">
    <reaction evidence="6">
        <text>pseudouridine(54) in tRNA + S-adenosyl-L-methionine = N(1)-methylpseudouridine(54) in tRNA + S-adenosyl-L-homocysteine + H(+)</text>
        <dbReference type="Rhea" id="RHEA:55292"/>
        <dbReference type="Rhea" id="RHEA-COMP:14140"/>
        <dbReference type="Rhea" id="RHEA-COMP:14141"/>
        <dbReference type="ChEBI" id="CHEBI:15378"/>
        <dbReference type="ChEBI" id="CHEBI:57856"/>
        <dbReference type="ChEBI" id="CHEBI:59789"/>
        <dbReference type="ChEBI" id="CHEBI:65314"/>
        <dbReference type="ChEBI" id="CHEBI:74890"/>
        <dbReference type="EC" id="2.1.1.257"/>
    </reaction>
</comment>
<dbReference type="EMBL" id="LKCM01000282">
    <property type="protein sequence ID" value="KPQ41937.1"/>
    <property type="molecule type" value="Genomic_DNA"/>
</dbReference>
<feature type="binding site" evidence="6">
    <location>
        <position position="157"/>
    </location>
    <ligand>
        <name>S-adenosyl-L-methionine</name>
        <dbReference type="ChEBI" id="CHEBI:59789"/>
    </ligand>
</feature>
<keyword evidence="5 6" id="KW-0819">tRNA processing</keyword>
<protein>
    <recommendedName>
        <fullName evidence="6">tRNA (pseudouridine(54)-N(1))-methyltransferase</fullName>
        <ecNumber evidence="6">2.1.1.257</ecNumber>
    </recommendedName>
</protein>
<evidence type="ECO:0000256" key="3">
    <source>
        <dbReference type="ARBA" id="ARBA00022679"/>
    </source>
</evidence>
<evidence type="ECO:0000313" key="7">
    <source>
        <dbReference type="EMBL" id="KPQ41937.1"/>
    </source>
</evidence>
<name>A0A0P8DWE7_9EURY</name>
<dbReference type="Pfam" id="PF04013">
    <property type="entry name" value="Methyltrn_RNA_2"/>
    <property type="match status" value="1"/>
</dbReference>
<keyword evidence="3 6" id="KW-0808">Transferase</keyword>
<dbReference type="EC" id="2.1.1.257" evidence="6"/>
<dbReference type="GO" id="GO:0008175">
    <property type="term" value="F:tRNA methyltransferase activity"/>
    <property type="evidence" value="ECO:0007669"/>
    <property type="project" value="UniProtKB-UniRule"/>
</dbReference>
<gene>
    <name evidence="7" type="primary">trmY_2</name>
    <name evidence="6" type="synonym">trmY</name>
    <name evidence="7" type="ORF">MPEBLZ_03516</name>
</gene>
<dbReference type="InterPro" id="IPR007158">
    <property type="entry name" value="TrmY"/>
</dbReference>
<evidence type="ECO:0000256" key="4">
    <source>
        <dbReference type="ARBA" id="ARBA00022691"/>
    </source>
</evidence>
<dbReference type="GO" id="GO:0008757">
    <property type="term" value="F:S-adenosylmethionine-dependent methyltransferase activity"/>
    <property type="evidence" value="ECO:0007669"/>
    <property type="project" value="UniProtKB-UniRule"/>
</dbReference>
<comment type="subunit">
    <text evidence="6">Homodimer.</text>
</comment>
<comment type="caution">
    <text evidence="6">Lacks conserved residue(s) required for the propagation of feature annotation.</text>
</comment>
<sequence>MLQAFLPYMKDFIIIGHKAVTGTFSLNDLPGAAGRMDILCRCVNAALFLSHDLRRDVRVFLVLKGEPSPPKLICFDGSAVRYLSPDERSAASLIKKALEKNAQDFWTESTPGVSVRKGDLDILLKELDKKIIYLREDGEDIRKKNFGEALGPLFLLGDHLGLTEDEERIVAGYNPEIISVGPLSLHADHCIVLLHNEMDRK</sequence>
<feature type="binding site" evidence="6">
    <location>
        <position position="134"/>
    </location>
    <ligand>
        <name>S-adenosyl-L-methionine</name>
        <dbReference type="ChEBI" id="CHEBI:59789"/>
    </ligand>
</feature>
<comment type="similarity">
    <text evidence="6">Belongs to the methyltransferase superfamily. TrmY family.</text>
</comment>
<dbReference type="NCBIfam" id="NF002560">
    <property type="entry name" value="PRK02135.1"/>
    <property type="match status" value="1"/>
</dbReference>
<keyword evidence="4 6" id="KW-0949">S-adenosyl-L-methionine</keyword>
<dbReference type="HAMAP" id="MF_00587">
    <property type="entry name" value="tRNA_methyltr_TrmY"/>
    <property type="match status" value="1"/>
</dbReference>
<comment type="subcellular location">
    <subcellularLocation>
        <location evidence="6">Cytoplasm</location>
    </subcellularLocation>
</comment>
<dbReference type="GO" id="GO:0005737">
    <property type="term" value="C:cytoplasm"/>
    <property type="evidence" value="ECO:0007669"/>
    <property type="project" value="UniProtKB-SubCell"/>
</dbReference>
<dbReference type="GO" id="GO:0030488">
    <property type="term" value="P:tRNA methylation"/>
    <property type="evidence" value="ECO:0007669"/>
    <property type="project" value="UniProtKB-UniRule"/>
</dbReference>
<dbReference type="PANTHER" id="PTHR40703:SF1">
    <property type="entry name" value="TRNA (PSEUDOURIDINE(54)-N(1))-METHYLTRANSFERASE"/>
    <property type="match status" value="1"/>
</dbReference>
<dbReference type="AlphaFoldDB" id="A0A0P8DWE7"/>
<keyword evidence="1 6" id="KW-0963">Cytoplasm</keyword>
<reference evidence="7 8" key="1">
    <citation type="submission" date="2015-09" db="EMBL/GenBank/DDBJ databases">
        <title>A metagenomics-based metabolic model of nitrate-dependent anaerobic oxidation of methane by Methanoperedens-like archaea.</title>
        <authorList>
            <person name="Arshad A."/>
            <person name="Speth D.R."/>
            <person name="De Graaf R.M."/>
            <person name="Op Den Camp H.J."/>
            <person name="Jetten M.S."/>
            <person name="Welte C.U."/>
        </authorList>
    </citation>
    <scope>NUCLEOTIDE SEQUENCE [LARGE SCALE GENOMIC DNA]</scope>
</reference>
<proteinExistence type="inferred from homology"/>
<feature type="binding site" evidence="6">
    <location>
        <position position="190"/>
    </location>
    <ligand>
        <name>S-adenosyl-L-methionine</name>
        <dbReference type="ChEBI" id="CHEBI:59789"/>
    </ligand>
</feature>
<dbReference type="Proteomes" id="UP000050360">
    <property type="component" value="Unassembled WGS sequence"/>
</dbReference>
<keyword evidence="2 6" id="KW-0489">Methyltransferase</keyword>
<dbReference type="SUPFAM" id="SSF75217">
    <property type="entry name" value="alpha/beta knot"/>
    <property type="match status" value="1"/>
</dbReference>